<name>A0A1G6K5S2_9BACT</name>
<feature type="chain" id="PRO_5011614441" evidence="1">
    <location>
        <begin position="20"/>
        <end position="197"/>
    </location>
</feature>
<evidence type="ECO:0000256" key="1">
    <source>
        <dbReference type="SAM" id="SignalP"/>
    </source>
</evidence>
<feature type="signal peptide" evidence="1">
    <location>
        <begin position="1"/>
        <end position="19"/>
    </location>
</feature>
<reference evidence="2 3" key="1">
    <citation type="submission" date="2016-09" db="EMBL/GenBank/DDBJ databases">
        <authorList>
            <person name="Capua I."/>
            <person name="De Benedictis P."/>
            <person name="Joannis T."/>
            <person name="Lombin L.H."/>
            <person name="Cattoli G."/>
        </authorList>
    </citation>
    <scope>NUCLEOTIDE SEQUENCE [LARGE SCALE GENOMIC DNA]</scope>
    <source>
        <strain evidence="2 3">A7P-90m</strain>
    </source>
</reference>
<dbReference type="EMBL" id="FMYP01000023">
    <property type="protein sequence ID" value="SDC26350.1"/>
    <property type="molecule type" value="Genomic_DNA"/>
</dbReference>
<keyword evidence="3" id="KW-1185">Reference proteome</keyword>
<sequence>MKKLLLVSLAIISITVAKAQPVSDIAIIPIGVSLNSILRLQVVSGGNVEFVVNTIAQYTAGILTGPATTTTFTVASSVNYEVNLYAESDLTGNDIGLTIPAANIGYLTTLTGTGAPANYVIAITAKPLLIGKGAIGGLTAIIKNAVGVSIAGNTAANTFTIGWSLADGFVGSAGTLLSQNITPDRYAVNAFLDLDGL</sequence>
<dbReference type="AlphaFoldDB" id="A0A1G6K5S2"/>
<dbReference type="RefSeq" id="WP_092437623.1">
    <property type="nucleotide sequence ID" value="NZ_FMYP01000023.1"/>
</dbReference>
<gene>
    <name evidence="2" type="ORF">SAMN05216323_102322</name>
</gene>
<protein>
    <submittedName>
        <fullName evidence="2">Uncharacterized protein</fullName>
    </submittedName>
</protein>
<organism evidence="2 3">
    <name type="scientific">Williamwhitmania taraxaci</name>
    <dbReference type="NCBI Taxonomy" id="1640674"/>
    <lineage>
        <taxon>Bacteria</taxon>
        <taxon>Pseudomonadati</taxon>
        <taxon>Bacteroidota</taxon>
        <taxon>Bacteroidia</taxon>
        <taxon>Bacteroidales</taxon>
        <taxon>Williamwhitmaniaceae</taxon>
        <taxon>Williamwhitmania</taxon>
    </lineage>
</organism>
<dbReference type="STRING" id="1640674.SAMN05216323_102322"/>
<evidence type="ECO:0000313" key="3">
    <source>
        <dbReference type="Proteomes" id="UP000199452"/>
    </source>
</evidence>
<proteinExistence type="predicted"/>
<keyword evidence="1" id="KW-0732">Signal</keyword>
<dbReference type="Proteomes" id="UP000199452">
    <property type="component" value="Unassembled WGS sequence"/>
</dbReference>
<evidence type="ECO:0000313" key="2">
    <source>
        <dbReference type="EMBL" id="SDC26350.1"/>
    </source>
</evidence>
<dbReference type="OrthoDB" id="9878706at2"/>
<accession>A0A1G6K5S2</accession>